<dbReference type="AlphaFoldDB" id="A0A183U9C5"/>
<keyword evidence="1" id="KW-1185">Reference proteome</keyword>
<dbReference type="Proteomes" id="UP000050794">
    <property type="component" value="Unassembled WGS sequence"/>
</dbReference>
<sequence>LHQYQGICYGTTSNSITHTHWRNFAVRILRLDGTHISAPFWKGARLASISSFVSSLIISKPKRSFIIIYVENILIDTMKFVPFKRSYILFPERELICDLVEHLEFIKSARWEALFDCSKFV</sequence>
<reference evidence="2" key="1">
    <citation type="submission" date="2016-06" db="UniProtKB">
        <authorList>
            <consortium name="WormBaseParasite"/>
        </authorList>
    </citation>
    <scope>IDENTIFICATION</scope>
</reference>
<proteinExistence type="predicted"/>
<protein>
    <submittedName>
        <fullName evidence="2">DUF1891 domain-containing protein</fullName>
    </submittedName>
</protein>
<name>A0A183U9C5_TOXCA</name>
<accession>A0A183U9C5</accession>
<organism evidence="1 2">
    <name type="scientific">Toxocara canis</name>
    <name type="common">Canine roundworm</name>
    <dbReference type="NCBI Taxonomy" id="6265"/>
    <lineage>
        <taxon>Eukaryota</taxon>
        <taxon>Metazoa</taxon>
        <taxon>Ecdysozoa</taxon>
        <taxon>Nematoda</taxon>
        <taxon>Chromadorea</taxon>
        <taxon>Rhabditida</taxon>
        <taxon>Spirurina</taxon>
        <taxon>Ascaridomorpha</taxon>
        <taxon>Ascaridoidea</taxon>
        <taxon>Toxocaridae</taxon>
        <taxon>Toxocara</taxon>
    </lineage>
</organism>
<evidence type="ECO:0000313" key="1">
    <source>
        <dbReference type="Proteomes" id="UP000050794"/>
    </source>
</evidence>
<evidence type="ECO:0000313" key="2">
    <source>
        <dbReference type="WBParaSite" id="TCNE_0000509501-mRNA-1"/>
    </source>
</evidence>
<dbReference type="WBParaSite" id="TCNE_0000509501-mRNA-1">
    <property type="protein sequence ID" value="TCNE_0000509501-mRNA-1"/>
    <property type="gene ID" value="TCNE_0000509501"/>
</dbReference>